<dbReference type="Pfam" id="PF03797">
    <property type="entry name" value="Autotransporter"/>
    <property type="match status" value="1"/>
</dbReference>
<dbReference type="GO" id="GO:0019867">
    <property type="term" value="C:outer membrane"/>
    <property type="evidence" value="ECO:0007669"/>
    <property type="project" value="InterPro"/>
</dbReference>
<dbReference type="SMART" id="SM00869">
    <property type="entry name" value="Autotransporter"/>
    <property type="match status" value="1"/>
</dbReference>
<gene>
    <name evidence="2" type="ORF">FF124_13600</name>
</gene>
<reference evidence="2 3" key="1">
    <citation type="submission" date="2019-05" db="EMBL/GenBank/DDBJ databases">
        <authorList>
            <person name="Lee S.D."/>
        </authorList>
    </citation>
    <scope>NUCLEOTIDE SEQUENCE [LARGE SCALE GENOMIC DNA]</scope>
    <source>
        <strain evidence="2 3">GH2-6</strain>
    </source>
</reference>
<dbReference type="SUPFAM" id="SSF103515">
    <property type="entry name" value="Autotransporter"/>
    <property type="match status" value="1"/>
</dbReference>
<evidence type="ECO:0000313" key="3">
    <source>
        <dbReference type="Proteomes" id="UP000307874"/>
    </source>
</evidence>
<evidence type="ECO:0000259" key="1">
    <source>
        <dbReference type="PROSITE" id="PS51208"/>
    </source>
</evidence>
<dbReference type="AlphaFoldDB" id="A0A5C4JP31"/>
<comment type="caution">
    <text evidence="2">The sequence shown here is derived from an EMBL/GenBank/DDBJ whole genome shotgun (WGS) entry which is preliminary data.</text>
</comment>
<sequence length="925" mass="97889">MLFRSVCRAVHQHARQPAKQFRRGSGTLVVRSHDWEETMITAKTRLLQSTACAGILLFGLSGTALAEKIEFYPISTDPNDWVVDRYPTASFTRLDTYMGRSNVLALETLGSKAGSNSYYQWEGYSQNTTVPSGDSFIGGDIYVADGWQAGSDTDYIRTSIWGSAMTEKEVATGNYNNNDAVFPIIQFTNRDGQGRLEVWDAGTDNGWVELPETTGLINFSGWNTIDMRLMTDVDEEGNSAVHYYFNNALIYVWEPALSLDDTSPEQFFAMYLKNRNNGVTDFTSHWSRLLSGLLLPEDVNEIGNAPYDVLVANNDAPVTVGAGATIGGTLTSKGTSAYNQVIALQPGAKISDDLILQHSTGNFMSGAGDTATVGGDLYVENGSSTTGGTIENKVNVNGRMFVDDTSKAGGNLNIAGSANSSGRLAPGNSIGTITVGGDLNLASTSVIEAEVDLAGKSDLIAVGGVANLAGAVEVDTIDGYLLDHGYVILTASGGVNGEFASSIPVWDNVDNYAFVAPYLSYDPNSVILTVGRNDRRFASVAETPNQVAVANALETLGDLSPPPTLYENIILKMTADDAPLAYSALSGAIYASGQTVMIDQTQYARDAVYGRLHQAFGGKSTSSVEVMSYAEGRDDMVGGRLIEESAFGAWGYAYGGWSAYDGNANAGKLDSSTGGFLAGIDGSIGDRWRLGVLAGYGYTSFDNKGPASGNTDSYTIGAYSGGEWAAGTAGAVAFRSGMAYTWNTVSADRTVSFPGFYDAMSSDYDAGSFQVFGELAYRYAADENTEVEPYANFSYVGLNSDSFTETGTTAAALSVASESSNTYFSTIGLWAAADFAVMGQAGSEAYFDVGWRHAFGDITPKSTAAFAGSAPFTVSGVPLAENTALIGAGIDFALSQQAKLGFGYIGQFGDGVSQNSINARLNVSF</sequence>
<reference evidence="2 3" key="2">
    <citation type="submission" date="2019-06" db="EMBL/GenBank/DDBJ databases">
        <title>Martelella lutilitoris sp. nov., isolated from a tidal mudflat.</title>
        <authorList>
            <person name="Kim Y.-J."/>
        </authorList>
    </citation>
    <scope>NUCLEOTIDE SEQUENCE [LARGE SCALE GENOMIC DNA]</scope>
    <source>
        <strain evidence="2 3">GH2-6</strain>
    </source>
</reference>
<organism evidence="2 3">
    <name type="scientific">Martelella lutilitoris</name>
    <dbReference type="NCBI Taxonomy" id="2583532"/>
    <lineage>
        <taxon>Bacteria</taxon>
        <taxon>Pseudomonadati</taxon>
        <taxon>Pseudomonadota</taxon>
        <taxon>Alphaproteobacteria</taxon>
        <taxon>Hyphomicrobiales</taxon>
        <taxon>Aurantimonadaceae</taxon>
        <taxon>Martelella</taxon>
    </lineage>
</organism>
<dbReference type="InterPro" id="IPR036709">
    <property type="entry name" value="Autotransporte_beta_dom_sf"/>
</dbReference>
<keyword evidence="3" id="KW-1185">Reference proteome</keyword>
<dbReference type="Proteomes" id="UP000307874">
    <property type="component" value="Unassembled WGS sequence"/>
</dbReference>
<dbReference type="PROSITE" id="PS51208">
    <property type="entry name" value="AUTOTRANSPORTER"/>
    <property type="match status" value="1"/>
</dbReference>
<accession>A0A5C4JP31</accession>
<dbReference type="InterPro" id="IPR005546">
    <property type="entry name" value="Autotransporte_beta"/>
</dbReference>
<dbReference type="Gene3D" id="2.40.128.130">
    <property type="entry name" value="Autotransporter beta-domain"/>
    <property type="match status" value="1"/>
</dbReference>
<proteinExistence type="predicted"/>
<dbReference type="OrthoDB" id="7872833at2"/>
<dbReference type="EMBL" id="VCLB01000007">
    <property type="protein sequence ID" value="TNB47205.1"/>
    <property type="molecule type" value="Genomic_DNA"/>
</dbReference>
<feature type="domain" description="Autotransporter" evidence="1">
    <location>
        <begin position="642"/>
        <end position="925"/>
    </location>
</feature>
<evidence type="ECO:0000313" key="2">
    <source>
        <dbReference type="EMBL" id="TNB47205.1"/>
    </source>
</evidence>
<protein>
    <submittedName>
        <fullName evidence="2">Autotransporter outer membrane beta-barrel domain-containing protein</fullName>
    </submittedName>
</protein>
<name>A0A5C4JP31_9HYPH</name>
<dbReference type="NCBIfam" id="TIGR01414">
    <property type="entry name" value="autotrans_barl"/>
    <property type="match status" value="1"/>
</dbReference>
<dbReference type="InterPro" id="IPR006315">
    <property type="entry name" value="OM_autotransptr_brl_dom"/>
</dbReference>